<accession>A0A1M7EP09</accession>
<dbReference type="EMBL" id="FRBM01000007">
    <property type="protein sequence ID" value="SHL93542.1"/>
    <property type="molecule type" value="Genomic_DNA"/>
</dbReference>
<keyword evidence="3" id="KW-1185">Reference proteome</keyword>
<dbReference type="STRING" id="1423959.SAMN05444407_107268"/>
<dbReference type="EMBL" id="MAYF01000103">
    <property type="protein sequence ID" value="OCA79233.1"/>
    <property type="molecule type" value="Genomic_DNA"/>
</dbReference>
<reference evidence="2 4" key="2">
    <citation type="submission" date="2016-11" db="EMBL/GenBank/DDBJ databases">
        <authorList>
            <person name="Jaros S."/>
            <person name="Januszkiewicz K."/>
            <person name="Wedrychowicz H."/>
        </authorList>
    </citation>
    <scope>NUCLEOTIDE SEQUENCE [LARGE SCALE GENOMIC DNA]</scope>
    <source>
        <strain evidence="2 4">DSM 27621</strain>
    </source>
</reference>
<organism evidence="2 4">
    <name type="scientific">Chryseobacterium contaminans</name>
    <dbReference type="NCBI Taxonomy" id="1423959"/>
    <lineage>
        <taxon>Bacteria</taxon>
        <taxon>Pseudomonadati</taxon>
        <taxon>Bacteroidota</taxon>
        <taxon>Flavobacteriia</taxon>
        <taxon>Flavobacteriales</taxon>
        <taxon>Weeksellaceae</taxon>
        <taxon>Chryseobacterium group</taxon>
        <taxon>Chryseobacterium</taxon>
    </lineage>
</organism>
<protein>
    <recommendedName>
        <fullName evidence="5">DUF3592 domain-containing protein</fullName>
    </recommendedName>
</protein>
<proteinExistence type="predicted"/>
<evidence type="ECO:0000313" key="1">
    <source>
        <dbReference type="EMBL" id="OCA79233.1"/>
    </source>
</evidence>
<name>A0A1M7EP09_9FLAO</name>
<evidence type="ECO:0000313" key="2">
    <source>
        <dbReference type="EMBL" id="SHL93542.1"/>
    </source>
</evidence>
<dbReference type="RefSeq" id="WP_066694122.1">
    <property type="nucleotide sequence ID" value="NZ_FRBM01000007.1"/>
</dbReference>
<dbReference type="Proteomes" id="UP000184069">
    <property type="component" value="Unassembled WGS sequence"/>
</dbReference>
<evidence type="ECO:0000313" key="4">
    <source>
        <dbReference type="Proteomes" id="UP000184069"/>
    </source>
</evidence>
<gene>
    <name evidence="1" type="ORF">BBH99_19525</name>
    <name evidence="2" type="ORF">SAMN05444407_107268</name>
</gene>
<dbReference type="AlphaFoldDB" id="A0A1M7EP09"/>
<dbReference type="Proteomes" id="UP000093508">
    <property type="component" value="Unassembled WGS sequence"/>
</dbReference>
<evidence type="ECO:0000313" key="3">
    <source>
        <dbReference type="Proteomes" id="UP000093508"/>
    </source>
</evidence>
<reference evidence="1 3" key="1">
    <citation type="submission" date="2016-07" db="EMBL/GenBank/DDBJ databases">
        <authorList>
            <person name="Jeong J.-J."/>
            <person name="Kim D.W."/>
            <person name="Sang M.K."/>
            <person name="Choi I.-G."/>
            <person name="Kim K.D."/>
        </authorList>
    </citation>
    <scope>NUCLEOTIDE SEQUENCE [LARGE SCALE GENOMIC DNA]</scope>
    <source>
        <strain evidence="1 3">C-26</strain>
    </source>
</reference>
<evidence type="ECO:0008006" key="5">
    <source>
        <dbReference type="Google" id="ProtNLM"/>
    </source>
</evidence>
<sequence length="217" mass="24979">MTFFGYFFLAIFLFSLYIAYRIFNKILKKRSAVKGKTGWLEKGFMLFFISLIVIALNGVTMVLSYSFFWEKAYRTLSEKQYEAVVIGYKKENISTKNFSTSGYYNKTVYFPKVRYSNINGREVIKTLDITNDHPPAIGQTLKITDNETNEAANGIELDWIMSVFGCIFTGLAAFFACLFTTYIKNDTFKKRIVFSLYAALFMAVLNVGCILLMVFKH</sequence>
<dbReference type="OrthoDB" id="1253607at2"/>